<feature type="region of interest" description="Disordered" evidence="1">
    <location>
        <begin position="13"/>
        <end position="38"/>
    </location>
</feature>
<keyword evidence="3" id="KW-1185">Reference proteome</keyword>
<feature type="non-terminal residue" evidence="2">
    <location>
        <position position="141"/>
    </location>
</feature>
<dbReference type="EMBL" id="AP014966">
    <property type="protein sequence ID" value="BAT09606.1"/>
    <property type="molecule type" value="Genomic_DNA"/>
</dbReference>
<dbReference type="PaxDb" id="39947-A0A0P0XRU3"/>
<reference evidence="2 3" key="2">
    <citation type="journal article" date="2013" name="Plant Cell Physiol.">
        <title>Rice Annotation Project Database (RAP-DB): an integrative and interactive database for rice genomics.</title>
        <authorList>
            <person name="Sakai H."/>
            <person name="Lee S.S."/>
            <person name="Tanaka T."/>
            <person name="Numa H."/>
            <person name="Kim J."/>
            <person name="Kawahara Y."/>
            <person name="Wakimoto H."/>
            <person name="Yang C.C."/>
            <person name="Iwamoto M."/>
            <person name="Abe T."/>
            <person name="Yamada Y."/>
            <person name="Muto A."/>
            <person name="Inokuchi H."/>
            <person name="Ikemura T."/>
            <person name="Matsumoto T."/>
            <person name="Sasaki T."/>
            <person name="Itoh T."/>
        </authorList>
    </citation>
    <scope>NUCLEOTIDE SEQUENCE [LARGE SCALE GENOMIC DNA]</scope>
    <source>
        <strain evidence="3">cv. Nipponbare</strain>
    </source>
</reference>
<organism evidence="2 3">
    <name type="scientific">Oryza sativa subsp. japonica</name>
    <name type="common">Rice</name>
    <dbReference type="NCBI Taxonomy" id="39947"/>
    <lineage>
        <taxon>Eukaryota</taxon>
        <taxon>Viridiplantae</taxon>
        <taxon>Streptophyta</taxon>
        <taxon>Embryophyta</taxon>
        <taxon>Tracheophyta</taxon>
        <taxon>Spermatophyta</taxon>
        <taxon>Magnoliopsida</taxon>
        <taxon>Liliopsida</taxon>
        <taxon>Poales</taxon>
        <taxon>Poaceae</taxon>
        <taxon>BOP clade</taxon>
        <taxon>Oryzoideae</taxon>
        <taxon>Oryzeae</taxon>
        <taxon>Oryzinae</taxon>
        <taxon>Oryza</taxon>
        <taxon>Oryza sativa</taxon>
    </lineage>
</organism>
<dbReference type="InParanoid" id="A0A0P0XRU3"/>
<dbReference type="Proteomes" id="UP000059680">
    <property type="component" value="Chromosome 10"/>
</dbReference>
<accession>A0A0P0XRU3</accession>
<feature type="non-terminal residue" evidence="2">
    <location>
        <position position="1"/>
    </location>
</feature>
<reference evidence="3" key="1">
    <citation type="journal article" date="2005" name="Nature">
        <title>The map-based sequence of the rice genome.</title>
        <authorList>
            <consortium name="International rice genome sequencing project (IRGSP)"/>
            <person name="Matsumoto T."/>
            <person name="Wu J."/>
            <person name="Kanamori H."/>
            <person name="Katayose Y."/>
            <person name="Fujisawa M."/>
            <person name="Namiki N."/>
            <person name="Mizuno H."/>
            <person name="Yamamoto K."/>
            <person name="Antonio B.A."/>
            <person name="Baba T."/>
            <person name="Sakata K."/>
            <person name="Nagamura Y."/>
            <person name="Aoki H."/>
            <person name="Arikawa K."/>
            <person name="Arita K."/>
            <person name="Bito T."/>
            <person name="Chiden Y."/>
            <person name="Fujitsuka N."/>
            <person name="Fukunaka R."/>
            <person name="Hamada M."/>
            <person name="Harada C."/>
            <person name="Hayashi A."/>
            <person name="Hijishita S."/>
            <person name="Honda M."/>
            <person name="Hosokawa S."/>
            <person name="Ichikawa Y."/>
            <person name="Idonuma A."/>
            <person name="Iijima M."/>
            <person name="Ikeda M."/>
            <person name="Ikeno M."/>
            <person name="Ito K."/>
            <person name="Ito S."/>
            <person name="Ito T."/>
            <person name="Ito Y."/>
            <person name="Ito Y."/>
            <person name="Iwabuchi A."/>
            <person name="Kamiya K."/>
            <person name="Karasawa W."/>
            <person name="Kurita K."/>
            <person name="Katagiri S."/>
            <person name="Kikuta A."/>
            <person name="Kobayashi H."/>
            <person name="Kobayashi N."/>
            <person name="Machita K."/>
            <person name="Maehara T."/>
            <person name="Masukawa M."/>
            <person name="Mizubayashi T."/>
            <person name="Mukai Y."/>
            <person name="Nagasaki H."/>
            <person name="Nagata Y."/>
            <person name="Naito S."/>
            <person name="Nakashima M."/>
            <person name="Nakama Y."/>
            <person name="Nakamichi Y."/>
            <person name="Nakamura M."/>
            <person name="Meguro A."/>
            <person name="Negishi M."/>
            <person name="Ohta I."/>
            <person name="Ohta T."/>
            <person name="Okamoto M."/>
            <person name="Ono N."/>
            <person name="Saji S."/>
            <person name="Sakaguchi M."/>
            <person name="Sakai K."/>
            <person name="Shibata M."/>
            <person name="Shimokawa T."/>
            <person name="Song J."/>
            <person name="Takazaki Y."/>
            <person name="Terasawa K."/>
            <person name="Tsugane M."/>
            <person name="Tsuji K."/>
            <person name="Ueda S."/>
            <person name="Waki K."/>
            <person name="Yamagata H."/>
            <person name="Yamamoto M."/>
            <person name="Yamamoto S."/>
            <person name="Yamane H."/>
            <person name="Yoshiki S."/>
            <person name="Yoshihara R."/>
            <person name="Yukawa K."/>
            <person name="Zhong H."/>
            <person name="Yano M."/>
            <person name="Yuan Q."/>
            <person name="Ouyang S."/>
            <person name="Liu J."/>
            <person name="Jones K.M."/>
            <person name="Gansberger K."/>
            <person name="Moffat K."/>
            <person name="Hill J."/>
            <person name="Bera J."/>
            <person name="Fadrosh D."/>
            <person name="Jin S."/>
            <person name="Johri S."/>
            <person name="Kim M."/>
            <person name="Overton L."/>
            <person name="Reardon M."/>
            <person name="Tsitrin T."/>
            <person name="Vuong H."/>
            <person name="Weaver B."/>
            <person name="Ciecko A."/>
            <person name="Tallon L."/>
            <person name="Jackson J."/>
            <person name="Pai G."/>
            <person name="Aken S.V."/>
            <person name="Utterback T."/>
            <person name="Reidmuller S."/>
            <person name="Feldblyum T."/>
            <person name="Hsiao J."/>
            <person name="Zismann V."/>
            <person name="Iobst S."/>
            <person name="de Vazeille A.R."/>
            <person name="Buell C.R."/>
            <person name="Ying K."/>
            <person name="Li Y."/>
            <person name="Lu T."/>
            <person name="Huang Y."/>
            <person name="Zhao Q."/>
            <person name="Feng Q."/>
            <person name="Zhang L."/>
            <person name="Zhu J."/>
            <person name="Weng Q."/>
            <person name="Mu J."/>
            <person name="Lu Y."/>
            <person name="Fan D."/>
            <person name="Liu Y."/>
            <person name="Guan J."/>
            <person name="Zhang Y."/>
            <person name="Yu S."/>
            <person name="Liu X."/>
            <person name="Zhang Y."/>
            <person name="Hong G."/>
            <person name="Han B."/>
            <person name="Choisne N."/>
            <person name="Demange N."/>
            <person name="Orjeda G."/>
            <person name="Samain S."/>
            <person name="Cattolico L."/>
            <person name="Pelletier E."/>
            <person name="Couloux A."/>
            <person name="Segurens B."/>
            <person name="Wincker P."/>
            <person name="D'Hont A."/>
            <person name="Scarpelli C."/>
            <person name="Weissenbach J."/>
            <person name="Salanoubat M."/>
            <person name="Quetier F."/>
            <person name="Yu Y."/>
            <person name="Kim H.R."/>
            <person name="Rambo T."/>
            <person name="Currie J."/>
            <person name="Collura K."/>
            <person name="Luo M."/>
            <person name="Yang T."/>
            <person name="Ammiraju J.S.S."/>
            <person name="Engler F."/>
            <person name="Soderlund C."/>
            <person name="Wing R.A."/>
            <person name="Palmer L.E."/>
            <person name="de la Bastide M."/>
            <person name="Spiegel L."/>
            <person name="Nascimento L."/>
            <person name="Zutavern T."/>
            <person name="O'Shaughnessy A."/>
            <person name="Dike S."/>
            <person name="Dedhia N."/>
            <person name="Preston R."/>
            <person name="Balija V."/>
            <person name="McCombie W.R."/>
            <person name="Chow T."/>
            <person name="Chen H."/>
            <person name="Chung M."/>
            <person name="Chen C."/>
            <person name="Shaw J."/>
            <person name="Wu H."/>
            <person name="Hsiao K."/>
            <person name="Chao Y."/>
            <person name="Chu M."/>
            <person name="Cheng C."/>
            <person name="Hour A."/>
            <person name="Lee P."/>
            <person name="Lin S."/>
            <person name="Lin Y."/>
            <person name="Liou J."/>
            <person name="Liu S."/>
            <person name="Hsing Y."/>
            <person name="Raghuvanshi S."/>
            <person name="Mohanty A."/>
            <person name="Bharti A.K."/>
            <person name="Gaur A."/>
            <person name="Gupta V."/>
            <person name="Kumar D."/>
            <person name="Ravi V."/>
            <person name="Vij S."/>
            <person name="Kapur A."/>
            <person name="Khurana P."/>
            <person name="Khurana P."/>
            <person name="Khurana J.P."/>
            <person name="Tyagi A.K."/>
            <person name="Gaikwad K."/>
            <person name="Singh A."/>
            <person name="Dalal V."/>
            <person name="Srivastava S."/>
            <person name="Dixit A."/>
            <person name="Pal A.K."/>
            <person name="Ghazi I.A."/>
            <person name="Yadav M."/>
            <person name="Pandit A."/>
            <person name="Bhargava A."/>
            <person name="Sureshbabu K."/>
            <person name="Batra K."/>
            <person name="Sharma T.R."/>
            <person name="Mohapatra T."/>
            <person name="Singh N.K."/>
            <person name="Messing J."/>
            <person name="Nelson A.B."/>
            <person name="Fuks G."/>
            <person name="Kavchok S."/>
            <person name="Keizer G."/>
            <person name="Linton E."/>
            <person name="Llaca V."/>
            <person name="Song R."/>
            <person name="Tanyolac B."/>
            <person name="Young S."/>
            <person name="Ho-Il K."/>
            <person name="Hahn J.H."/>
            <person name="Sangsakoo G."/>
            <person name="Vanavichit A."/>
            <person name="de Mattos Luiz.A.T."/>
            <person name="Zimmer P.D."/>
            <person name="Malone G."/>
            <person name="Dellagostin O."/>
            <person name="de Oliveira A.C."/>
            <person name="Bevan M."/>
            <person name="Bancroft I."/>
            <person name="Minx P."/>
            <person name="Cordum H."/>
            <person name="Wilson R."/>
            <person name="Cheng Z."/>
            <person name="Jin W."/>
            <person name="Jiang J."/>
            <person name="Leong S.A."/>
            <person name="Iwama H."/>
            <person name="Gojobori T."/>
            <person name="Itoh T."/>
            <person name="Niimura Y."/>
            <person name="Fujii Y."/>
            <person name="Habara T."/>
            <person name="Sakai H."/>
            <person name="Sato Y."/>
            <person name="Wilson G."/>
            <person name="Kumar K."/>
            <person name="McCouch S."/>
            <person name="Juretic N."/>
            <person name="Hoen D."/>
            <person name="Wright S."/>
            <person name="Bruskiewich R."/>
            <person name="Bureau T."/>
            <person name="Miyao A."/>
            <person name="Hirochika H."/>
            <person name="Nishikawa T."/>
            <person name="Kadowaki K."/>
            <person name="Sugiura M."/>
            <person name="Burr B."/>
            <person name="Sasaki T."/>
        </authorList>
    </citation>
    <scope>NUCLEOTIDE SEQUENCE [LARGE SCALE GENOMIC DNA]</scope>
    <source>
        <strain evidence="3">cv. Nipponbare</strain>
    </source>
</reference>
<evidence type="ECO:0000256" key="1">
    <source>
        <dbReference type="SAM" id="MobiDB-lite"/>
    </source>
</evidence>
<proteinExistence type="predicted"/>
<sequence>LLTYQRRLLLRYPPAARPAGSRSPSSHASEQRRRRWPEPEAAGWLEWPAAALHGATTTQAAWASRGWSGRRRLCGSSAPRRRHKPRASHPPFGWSCRRRLHRSSAARRRPDDDTSRTSLASLRVSFSCSSALDLIDSMLIY</sequence>
<feature type="compositionally biased region" description="Basic residues" evidence="1">
    <location>
        <begin position="73"/>
        <end position="87"/>
    </location>
</feature>
<gene>
    <name evidence="2" type="ordered locus">Os10g0106550</name>
    <name evidence="2" type="ORF">OSNPB_100106550</name>
</gene>
<dbReference type="Gramene" id="Os10t0106550-00">
    <property type="protein sequence ID" value="Os10t0106550-00"/>
    <property type="gene ID" value="Os10g0106550"/>
</dbReference>
<protein>
    <submittedName>
        <fullName evidence="2">Os10g0106550 protein</fullName>
    </submittedName>
</protein>
<evidence type="ECO:0000313" key="3">
    <source>
        <dbReference type="Proteomes" id="UP000059680"/>
    </source>
</evidence>
<reference evidence="2 3" key="3">
    <citation type="journal article" date="2013" name="Rice">
        <title>Improvement of the Oryza sativa Nipponbare reference genome using next generation sequence and optical map data.</title>
        <authorList>
            <person name="Kawahara Y."/>
            <person name="de la Bastide M."/>
            <person name="Hamilton J.P."/>
            <person name="Kanamori H."/>
            <person name="McCombie W.R."/>
            <person name="Ouyang S."/>
            <person name="Schwartz D.C."/>
            <person name="Tanaka T."/>
            <person name="Wu J."/>
            <person name="Zhou S."/>
            <person name="Childs K.L."/>
            <person name="Davidson R.M."/>
            <person name="Lin H."/>
            <person name="Quesada-Ocampo L."/>
            <person name="Vaillancourt B."/>
            <person name="Sakai H."/>
            <person name="Lee S.S."/>
            <person name="Kim J."/>
            <person name="Numa H."/>
            <person name="Itoh T."/>
            <person name="Buell C.R."/>
            <person name="Matsumoto T."/>
        </authorList>
    </citation>
    <scope>NUCLEOTIDE SEQUENCE [LARGE SCALE GENOMIC DNA]</scope>
    <source>
        <strain evidence="3">cv. Nipponbare</strain>
    </source>
</reference>
<feature type="region of interest" description="Disordered" evidence="1">
    <location>
        <begin position="73"/>
        <end position="95"/>
    </location>
</feature>
<dbReference type="AlphaFoldDB" id="A0A0P0XRU3"/>
<name>A0A0P0XRU3_ORYSJ</name>
<feature type="compositionally biased region" description="Low complexity" evidence="1">
    <location>
        <begin position="13"/>
        <end position="28"/>
    </location>
</feature>
<evidence type="ECO:0000313" key="2">
    <source>
        <dbReference type="EMBL" id="BAT09606.1"/>
    </source>
</evidence>